<feature type="non-terminal residue" evidence="2">
    <location>
        <position position="146"/>
    </location>
</feature>
<feature type="region of interest" description="Disordered" evidence="1">
    <location>
        <begin position="1"/>
        <end position="98"/>
    </location>
</feature>
<sequence>AYREEQRRRWLQRQSTVNGGTASSEGSPQPEATDIEAAQSSSAGTAAATGTGSPLVRITAVQNNSGSSASGPSHHRMSSTSPPPPANRGTPKVTEEDQLLQKCHILPLGGEVNNLDALDQLNGVLKTLRTEKKAVREDDVLEGKNK</sequence>
<dbReference type="AlphaFoldDB" id="A0A7J6S5G2"/>
<dbReference type="EMBL" id="JABANM010017486">
    <property type="protein sequence ID" value="KAF4727686.1"/>
    <property type="molecule type" value="Genomic_DNA"/>
</dbReference>
<reference evidence="2 3" key="1">
    <citation type="submission" date="2020-04" db="EMBL/GenBank/DDBJ databases">
        <title>Perkinsus olseni comparative genomics.</title>
        <authorList>
            <person name="Bogema D.R."/>
        </authorList>
    </citation>
    <scope>NUCLEOTIDE SEQUENCE [LARGE SCALE GENOMIC DNA]</scope>
    <source>
        <strain evidence="2">ATCC PRA-205</strain>
    </source>
</reference>
<evidence type="ECO:0000256" key="1">
    <source>
        <dbReference type="SAM" id="MobiDB-lite"/>
    </source>
</evidence>
<dbReference type="Proteomes" id="UP000574390">
    <property type="component" value="Unassembled WGS sequence"/>
</dbReference>
<proteinExistence type="predicted"/>
<evidence type="ECO:0000313" key="2">
    <source>
        <dbReference type="EMBL" id="KAF4727686.1"/>
    </source>
</evidence>
<accession>A0A7J6S5G2</accession>
<gene>
    <name evidence="2" type="ORF">FOZ62_017925</name>
</gene>
<organism evidence="2 3">
    <name type="scientific">Perkinsus olseni</name>
    <name type="common">Perkinsus atlanticus</name>
    <dbReference type="NCBI Taxonomy" id="32597"/>
    <lineage>
        <taxon>Eukaryota</taxon>
        <taxon>Sar</taxon>
        <taxon>Alveolata</taxon>
        <taxon>Perkinsozoa</taxon>
        <taxon>Perkinsea</taxon>
        <taxon>Perkinsida</taxon>
        <taxon>Perkinsidae</taxon>
        <taxon>Perkinsus</taxon>
    </lineage>
</organism>
<protein>
    <submittedName>
        <fullName evidence="2">Uncharacterized protein</fullName>
    </submittedName>
</protein>
<feature type="compositionally biased region" description="Polar residues" evidence="1">
    <location>
        <begin position="60"/>
        <end position="71"/>
    </location>
</feature>
<feature type="compositionally biased region" description="Polar residues" evidence="1">
    <location>
        <begin position="15"/>
        <end position="27"/>
    </location>
</feature>
<name>A0A7J6S5G2_PEROL</name>
<feature type="non-terminal residue" evidence="2">
    <location>
        <position position="1"/>
    </location>
</feature>
<comment type="caution">
    <text evidence="2">The sequence shown here is derived from an EMBL/GenBank/DDBJ whole genome shotgun (WGS) entry which is preliminary data.</text>
</comment>
<evidence type="ECO:0000313" key="3">
    <source>
        <dbReference type="Proteomes" id="UP000574390"/>
    </source>
</evidence>
<feature type="compositionally biased region" description="Low complexity" evidence="1">
    <location>
        <begin position="37"/>
        <end position="53"/>
    </location>
</feature>